<dbReference type="KEGG" id="daur:Daura_50025"/>
<sequence length="130" mass="14412">MRRLSSLRSAGRLLVAALCALALLQAMRPAVYSTRVGIDTVRTAGEQHPARQYREKLEYLSRELHRQVPAGTRVLIVEEVPDLQLSLVEFASMHGIVVVDRTGRADLEVYLHPDPAAPHGVRLLTRKPAA</sequence>
<keyword evidence="3" id="KW-1185">Reference proteome</keyword>
<dbReference type="RefSeq" id="WP_156089932.1">
    <property type="nucleotide sequence ID" value="NZ_CP073767.1"/>
</dbReference>
<name>A0A9Q9IFG6_9ACTN</name>
<organism evidence="2 3">
    <name type="scientific">Dactylosporangium aurantiacum</name>
    <dbReference type="NCBI Taxonomy" id="35754"/>
    <lineage>
        <taxon>Bacteria</taxon>
        <taxon>Bacillati</taxon>
        <taxon>Actinomycetota</taxon>
        <taxon>Actinomycetes</taxon>
        <taxon>Micromonosporales</taxon>
        <taxon>Micromonosporaceae</taxon>
        <taxon>Dactylosporangium</taxon>
    </lineage>
</organism>
<evidence type="ECO:0000313" key="3">
    <source>
        <dbReference type="Proteomes" id="UP001058003"/>
    </source>
</evidence>
<feature type="chain" id="PRO_5040268117" evidence="1">
    <location>
        <begin position="23"/>
        <end position="130"/>
    </location>
</feature>
<dbReference type="Proteomes" id="UP001058003">
    <property type="component" value="Chromosome"/>
</dbReference>
<keyword evidence="1" id="KW-0732">Signal</keyword>
<reference evidence="2" key="1">
    <citation type="submission" date="2021-04" db="EMBL/GenBank/DDBJ databases">
        <title>Dactylosporangium aurantiacum NRRL B-8018 full assembly.</title>
        <authorList>
            <person name="Hartkoorn R.C."/>
            <person name="Beaudoing E."/>
            <person name="Hot D."/>
        </authorList>
    </citation>
    <scope>NUCLEOTIDE SEQUENCE</scope>
    <source>
        <strain evidence="2">NRRL B-8018</strain>
    </source>
</reference>
<gene>
    <name evidence="2" type="ORF">Daura_50025</name>
</gene>
<dbReference type="AlphaFoldDB" id="A0A9Q9IFG6"/>
<proteinExistence type="predicted"/>
<accession>A0A9Q9IFG6</accession>
<protein>
    <submittedName>
        <fullName evidence="2">Uncharacterized protein</fullName>
    </submittedName>
</protein>
<evidence type="ECO:0000256" key="1">
    <source>
        <dbReference type="SAM" id="SignalP"/>
    </source>
</evidence>
<dbReference type="EMBL" id="CP073767">
    <property type="protein sequence ID" value="UWZ54486.1"/>
    <property type="molecule type" value="Genomic_DNA"/>
</dbReference>
<evidence type="ECO:0000313" key="2">
    <source>
        <dbReference type="EMBL" id="UWZ54486.1"/>
    </source>
</evidence>
<feature type="signal peptide" evidence="1">
    <location>
        <begin position="1"/>
        <end position="22"/>
    </location>
</feature>